<dbReference type="Pfam" id="PF00891">
    <property type="entry name" value="Methyltransf_2"/>
    <property type="match status" value="1"/>
</dbReference>
<dbReference type="InterPro" id="IPR036388">
    <property type="entry name" value="WH-like_DNA-bd_sf"/>
</dbReference>
<dbReference type="EMBL" id="ML987203">
    <property type="protein sequence ID" value="KAF2244195.1"/>
    <property type="molecule type" value="Genomic_DNA"/>
</dbReference>
<dbReference type="PIRSF" id="PIRSF005739">
    <property type="entry name" value="O-mtase"/>
    <property type="match status" value="1"/>
</dbReference>
<dbReference type="GO" id="GO:0032259">
    <property type="term" value="P:methylation"/>
    <property type="evidence" value="ECO:0007669"/>
    <property type="project" value="UniProtKB-KW"/>
</dbReference>
<sequence length="381" mass="42801">MQTHISQIRTLYSQADESGRNKIHRDLRSLQTSLDTEWDMVVRLGSGYLQMALVKIGADLALFPLLSTHSSPVPLSTIVSTTGGAPKMLAHLLRAMVAFGLIEEGACVDSFTANRMTRVLADEHVAGAILHAYDIHAPTSLALPAYLAERRYQDITSNRDLPFHMAMKTELEPFEWMKQHPEQMKSLGHAMAIQRQEHWISSYPVLKEVGDFVPAPDSALLVDIGGGFGQQAVAFKDKFPELKGRIVVQDIPETLDRAPRIEGVEFQAHDFFKEQPIKGAKFYYLRHILHDWTDEDSIRLLKSILPAMDPSSRVVIDEVVLPDQQLPWQAAYMDLTMMASLGGVERTKTEYENLLNAAGLRMTEIHKYDPKMQSVILAVLK</sequence>
<evidence type="ECO:0000313" key="7">
    <source>
        <dbReference type="Proteomes" id="UP000800094"/>
    </source>
</evidence>
<evidence type="ECO:0000256" key="1">
    <source>
        <dbReference type="ARBA" id="ARBA00022603"/>
    </source>
</evidence>
<proteinExistence type="predicted"/>
<dbReference type="InterPro" id="IPR016461">
    <property type="entry name" value="COMT-like"/>
</dbReference>
<dbReference type="PROSITE" id="PS51683">
    <property type="entry name" value="SAM_OMT_II"/>
    <property type="match status" value="1"/>
</dbReference>
<evidence type="ECO:0000313" key="6">
    <source>
        <dbReference type="EMBL" id="KAF2244195.1"/>
    </source>
</evidence>
<dbReference type="InterPro" id="IPR029063">
    <property type="entry name" value="SAM-dependent_MTases_sf"/>
</dbReference>
<dbReference type="SUPFAM" id="SSF53335">
    <property type="entry name" value="S-adenosyl-L-methionine-dependent methyltransferases"/>
    <property type="match status" value="1"/>
</dbReference>
<dbReference type="Gene3D" id="1.10.10.10">
    <property type="entry name" value="Winged helix-like DNA-binding domain superfamily/Winged helix DNA-binding domain"/>
    <property type="match status" value="1"/>
</dbReference>
<dbReference type="GeneID" id="54583227"/>
<dbReference type="GO" id="GO:0008171">
    <property type="term" value="F:O-methyltransferase activity"/>
    <property type="evidence" value="ECO:0007669"/>
    <property type="project" value="InterPro"/>
</dbReference>
<dbReference type="Proteomes" id="UP000800094">
    <property type="component" value="Unassembled WGS sequence"/>
</dbReference>
<keyword evidence="7" id="KW-1185">Reference proteome</keyword>
<keyword evidence="1 6" id="KW-0489">Methyltransferase</keyword>
<evidence type="ECO:0000256" key="4">
    <source>
        <dbReference type="PIRSR" id="PIRSR005739-1"/>
    </source>
</evidence>
<keyword evidence="2 6" id="KW-0808">Transferase</keyword>
<dbReference type="SUPFAM" id="SSF46785">
    <property type="entry name" value="Winged helix' DNA-binding domain"/>
    <property type="match status" value="1"/>
</dbReference>
<keyword evidence="3" id="KW-0949">S-adenosyl-L-methionine</keyword>
<feature type="domain" description="O-methyltransferase C-terminal" evidence="5">
    <location>
        <begin position="173"/>
        <end position="360"/>
    </location>
</feature>
<name>A0A6A6I170_9PLEO</name>
<dbReference type="OrthoDB" id="2410195at2759"/>
<organism evidence="6 7">
    <name type="scientific">Trematosphaeria pertusa</name>
    <dbReference type="NCBI Taxonomy" id="390896"/>
    <lineage>
        <taxon>Eukaryota</taxon>
        <taxon>Fungi</taxon>
        <taxon>Dikarya</taxon>
        <taxon>Ascomycota</taxon>
        <taxon>Pezizomycotina</taxon>
        <taxon>Dothideomycetes</taxon>
        <taxon>Pleosporomycetidae</taxon>
        <taxon>Pleosporales</taxon>
        <taxon>Massarineae</taxon>
        <taxon>Trematosphaeriaceae</taxon>
        <taxon>Trematosphaeria</taxon>
    </lineage>
</organism>
<dbReference type="InterPro" id="IPR036390">
    <property type="entry name" value="WH_DNA-bd_sf"/>
</dbReference>
<evidence type="ECO:0000259" key="5">
    <source>
        <dbReference type="Pfam" id="PF00891"/>
    </source>
</evidence>
<gene>
    <name evidence="6" type="ORF">BU26DRAFT_522885</name>
</gene>
<evidence type="ECO:0000256" key="3">
    <source>
        <dbReference type="ARBA" id="ARBA00022691"/>
    </source>
</evidence>
<dbReference type="RefSeq" id="XP_033679199.1">
    <property type="nucleotide sequence ID" value="XM_033829897.1"/>
</dbReference>
<reference evidence="6" key="1">
    <citation type="journal article" date="2020" name="Stud. Mycol.">
        <title>101 Dothideomycetes genomes: a test case for predicting lifestyles and emergence of pathogens.</title>
        <authorList>
            <person name="Haridas S."/>
            <person name="Albert R."/>
            <person name="Binder M."/>
            <person name="Bloem J."/>
            <person name="Labutti K."/>
            <person name="Salamov A."/>
            <person name="Andreopoulos B."/>
            <person name="Baker S."/>
            <person name="Barry K."/>
            <person name="Bills G."/>
            <person name="Bluhm B."/>
            <person name="Cannon C."/>
            <person name="Castanera R."/>
            <person name="Culley D."/>
            <person name="Daum C."/>
            <person name="Ezra D."/>
            <person name="Gonzalez J."/>
            <person name="Henrissat B."/>
            <person name="Kuo A."/>
            <person name="Liang C."/>
            <person name="Lipzen A."/>
            <person name="Lutzoni F."/>
            <person name="Magnuson J."/>
            <person name="Mondo S."/>
            <person name="Nolan M."/>
            <person name="Ohm R."/>
            <person name="Pangilinan J."/>
            <person name="Park H.-J."/>
            <person name="Ramirez L."/>
            <person name="Alfaro M."/>
            <person name="Sun H."/>
            <person name="Tritt A."/>
            <person name="Yoshinaga Y."/>
            <person name="Zwiers L.-H."/>
            <person name="Turgeon B."/>
            <person name="Goodwin S."/>
            <person name="Spatafora J."/>
            <person name="Crous P."/>
            <person name="Grigoriev I."/>
        </authorList>
    </citation>
    <scope>NUCLEOTIDE SEQUENCE</scope>
    <source>
        <strain evidence="6">CBS 122368</strain>
    </source>
</reference>
<dbReference type="PANTHER" id="PTHR43712:SF1">
    <property type="entry name" value="HYPOTHETICAL O-METHYLTRANSFERASE (EUROFUNG)-RELATED"/>
    <property type="match status" value="1"/>
</dbReference>
<dbReference type="InterPro" id="IPR001077">
    <property type="entry name" value="COMT_C"/>
</dbReference>
<accession>A0A6A6I170</accession>
<dbReference type="AlphaFoldDB" id="A0A6A6I170"/>
<evidence type="ECO:0000256" key="2">
    <source>
        <dbReference type="ARBA" id="ARBA00022679"/>
    </source>
</evidence>
<dbReference type="PANTHER" id="PTHR43712">
    <property type="entry name" value="PUTATIVE (AFU_ORTHOLOGUE AFUA_4G14580)-RELATED"/>
    <property type="match status" value="1"/>
</dbReference>
<dbReference type="Gene3D" id="3.40.50.150">
    <property type="entry name" value="Vaccinia Virus protein VP39"/>
    <property type="match status" value="1"/>
</dbReference>
<protein>
    <submittedName>
        <fullName evidence="6">S-adenosyl-L-methionine-dependent methyltransferase</fullName>
    </submittedName>
</protein>
<feature type="active site" description="Proton acceptor" evidence="4">
    <location>
        <position position="290"/>
    </location>
</feature>